<dbReference type="InterPro" id="IPR050155">
    <property type="entry name" value="HAD-like_hydrolase_sf"/>
</dbReference>
<dbReference type="Gene3D" id="1.10.150.240">
    <property type="entry name" value="Putative phosphatase, domain 2"/>
    <property type="match status" value="1"/>
</dbReference>
<dbReference type="PANTHER" id="PTHR43434">
    <property type="entry name" value="PHOSPHOGLYCOLATE PHOSPHATASE"/>
    <property type="match status" value="1"/>
</dbReference>
<dbReference type="InterPro" id="IPR023214">
    <property type="entry name" value="HAD_sf"/>
</dbReference>
<dbReference type="InterPro" id="IPR041492">
    <property type="entry name" value="HAD_2"/>
</dbReference>
<dbReference type="PANTHER" id="PTHR43434:SF1">
    <property type="entry name" value="PHOSPHOGLYCOLATE PHOSPHATASE"/>
    <property type="match status" value="1"/>
</dbReference>
<evidence type="ECO:0000313" key="1">
    <source>
        <dbReference type="EMBL" id="SEA06079.1"/>
    </source>
</evidence>
<sequence>MVAHAYDFWLFDLDGTLVDVDPDYADAVFDRVGDQLGRSFSEREVEVLWHGLSGERTPQLREWGIDPEAFWAALHEAEDPTERAEATFLHDDADFVADLDRPVGLVTHCQEYLVDPVLDQLDIRDWFDTVVSCTHDIGWKPDPAPVYLAMSDLNVGDDATGVLAGDGPNDIGAAWNAGLDGIHVERHDPQRRGRCVLGDYRVQSFDELRRAARVASD</sequence>
<dbReference type="Pfam" id="PF13419">
    <property type="entry name" value="HAD_2"/>
    <property type="match status" value="1"/>
</dbReference>
<dbReference type="InterPro" id="IPR023198">
    <property type="entry name" value="PGP-like_dom2"/>
</dbReference>
<dbReference type="GO" id="GO:0006281">
    <property type="term" value="P:DNA repair"/>
    <property type="evidence" value="ECO:0007669"/>
    <property type="project" value="TreeGrafter"/>
</dbReference>
<accession>A0A1H3Y349</accession>
<dbReference type="STRING" id="555874.SAMN04488065_1636"/>
<dbReference type="OrthoDB" id="31229at2157"/>
<dbReference type="SUPFAM" id="SSF56784">
    <property type="entry name" value="HAD-like"/>
    <property type="match status" value="1"/>
</dbReference>
<proteinExistence type="predicted"/>
<dbReference type="SFLD" id="SFLDS00003">
    <property type="entry name" value="Haloacid_Dehalogenase"/>
    <property type="match status" value="1"/>
</dbReference>
<dbReference type="EMBL" id="FNQT01000002">
    <property type="protein sequence ID" value="SEA06079.1"/>
    <property type="molecule type" value="Genomic_DNA"/>
</dbReference>
<protein>
    <submittedName>
        <fullName evidence="1">Phosphoglycolate phosphatase</fullName>
    </submittedName>
</protein>
<dbReference type="SFLD" id="SFLDG01129">
    <property type="entry name" value="C1.5:_HAD__Beta-PGM__Phosphata"/>
    <property type="match status" value="1"/>
</dbReference>
<dbReference type="InterPro" id="IPR036412">
    <property type="entry name" value="HAD-like_sf"/>
</dbReference>
<dbReference type="RefSeq" id="WP_092633775.1">
    <property type="nucleotide sequence ID" value="NZ_FNQT01000002.1"/>
</dbReference>
<gene>
    <name evidence="1" type="ORF">SAMN04488065_1636</name>
</gene>
<name>A0A1H3Y349_9EURY</name>
<organism evidence="1 2">
    <name type="scientific">Haloplanus vescus</name>
    <dbReference type="NCBI Taxonomy" id="555874"/>
    <lineage>
        <taxon>Archaea</taxon>
        <taxon>Methanobacteriati</taxon>
        <taxon>Methanobacteriota</taxon>
        <taxon>Stenosarchaea group</taxon>
        <taxon>Halobacteria</taxon>
        <taxon>Halobacteriales</taxon>
        <taxon>Haloferacaceae</taxon>
        <taxon>Haloplanus</taxon>
    </lineage>
</organism>
<reference evidence="1 2" key="1">
    <citation type="submission" date="2016-10" db="EMBL/GenBank/DDBJ databases">
        <authorList>
            <person name="de Groot N.N."/>
        </authorList>
    </citation>
    <scope>NUCLEOTIDE SEQUENCE [LARGE SCALE GENOMIC DNA]</scope>
    <source>
        <strain evidence="1 2">CGMCC 1.8712</strain>
    </source>
</reference>
<dbReference type="Proteomes" id="UP000236755">
    <property type="component" value="Unassembled WGS sequence"/>
</dbReference>
<dbReference type="Gene3D" id="3.40.50.1000">
    <property type="entry name" value="HAD superfamily/HAD-like"/>
    <property type="match status" value="1"/>
</dbReference>
<dbReference type="AlphaFoldDB" id="A0A1H3Y349"/>
<keyword evidence="2" id="KW-1185">Reference proteome</keyword>
<dbReference type="GO" id="GO:0008967">
    <property type="term" value="F:phosphoglycolate phosphatase activity"/>
    <property type="evidence" value="ECO:0007669"/>
    <property type="project" value="TreeGrafter"/>
</dbReference>
<evidence type="ECO:0000313" key="2">
    <source>
        <dbReference type="Proteomes" id="UP000236755"/>
    </source>
</evidence>